<dbReference type="EMBL" id="JAPEQW010000134">
    <property type="protein sequence ID" value="MCW8041372.1"/>
    <property type="molecule type" value="Genomic_DNA"/>
</dbReference>
<dbReference type="Proteomes" id="UP001209682">
    <property type="component" value="Unassembled WGS sequence"/>
</dbReference>
<evidence type="ECO:0000313" key="2">
    <source>
        <dbReference type="Proteomes" id="UP001209682"/>
    </source>
</evidence>
<name>A0ABT3NP94_9GAMM</name>
<feature type="non-terminal residue" evidence="1">
    <location>
        <position position="176"/>
    </location>
</feature>
<reference evidence="1 2" key="1">
    <citation type="submission" date="2022-11" db="EMBL/GenBank/DDBJ databases">
        <title>Acinetobacter entericus sp. nov., isolated from the gut of the plastic-eating larvae of the Coleoptera insect Zophobas atratus.</title>
        <authorList>
            <person name="Dong X."/>
            <person name="Yang Y."/>
        </authorList>
    </citation>
    <scope>NUCLEOTIDE SEQUENCE [LARGE SCALE GENOMIC DNA]</scope>
    <source>
        <strain evidence="1 2">BIT-DXN8</strain>
    </source>
</reference>
<gene>
    <name evidence="1" type="ORF">OKC24_19905</name>
</gene>
<proteinExistence type="predicted"/>
<feature type="non-terminal residue" evidence="1">
    <location>
        <position position="1"/>
    </location>
</feature>
<organism evidence="1 2">
    <name type="scientific">Acinetobacter entericus</name>
    <dbReference type="NCBI Taxonomy" id="2989714"/>
    <lineage>
        <taxon>Bacteria</taxon>
        <taxon>Pseudomonadati</taxon>
        <taxon>Pseudomonadota</taxon>
        <taxon>Gammaproteobacteria</taxon>
        <taxon>Moraxellales</taxon>
        <taxon>Moraxellaceae</taxon>
        <taxon>Acinetobacter</taxon>
    </lineage>
</organism>
<comment type="caution">
    <text evidence="1">The sequence shown here is derived from an EMBL/GenBank/DDBJ whole genome shotgun (WGS) entry which is preliminary data.</text>
</comment>
<evidence type="ECO:0000313" key="1">
    <source>
        <dbReference type="EMBL" id="MCW8041372.1"/>
    </source>
</evidence>
<protein>
    <submittedName>
        <fullName evidence="1">Uncharacterized protein</fullName>
    </submittedName>
</protein>
<sequence length="176" mass="19667">WGIYTKLYFCGNDVAYDQTEYIAGEEVLVSALTATPSGLQELNGSIAIEMNARAFRPYSPANVKINNEYFPQEIETDLILTWVDRNRVQQTGGEILGWFDGGVTIEPGTQTHLILTQLDENQTELATTNANVTGAVSYTMPISSMQADTRFVKVTLKTLRDEFECLNPFFHTVELS</sequence>
<accession>A0ABT3NP94</accession>
<keyword evidence="2" id="KW-1185">Reference proteome</keyword>